<evidence type="ECO:0000259" key="1">
    <source>
        <dbReference type="SMART" id="SM00842"/>
    </source>
</evidence>
<dbReference type="SUPFAM" id="SSF53067">
    <property type="entry name" value="Actin-like ATPase domain"/>
    <property type="match status" value="2"/>
</dbReference>
<dbReference type="InterPro" id="IPR043129">
    <property type="entry name" value="ATPase_NBD"/>
</dbReference>
<dbReference type="PANTHER" id="PTHR32432:SF3">
    <property type="entry name" value="ETHANOLAMINE UTILIZATION PROTEIN EUTJ"/>
    <property type="match status" value="1"/>
</dbReference>
<dbReference type="InterPro" id="IPR005883">
    <property type="entry name" value="PilM"/>
</dbReference>
<name>A0A939IMH5_9ALTE</name>
<dbReference type="InterPro" id="IPR050696">
    <property type="entry name" value="FtsA/MreB"/>
</dbReference>
<comment type="caution">
    <text evidence="2">The sequence shown here is derived from an EMBL/GenBank/DDBJ whole genome shotgun (WGS) entry which is preliminary data.</text>
</comment>
<dbReference type="EMBL" id="JAFKCV010000001">
    <property type="protein sequence ID" value="MBN7823800.1"/>
    <property type="molecule type" value="Genomic_DNA"/>
</dbReference>
<gene>
    <name evidence="2" type="primary">pilM</name>
    <name evidence="2" type="ORF">J0A66_01060</name>
</gene>
<evidence type="ECO:0000313" key="3">
    <source>
        <dbReference type="Proteomes" id="UP000664654"/>
    </source>
</evidence>
<reference evidence="2" key="1">
    <citation type="submission" date="2021-03" db="EMBL/GenBank/DDBJ databases">
        <title>novel species isolated from a fishpond in China.</title>
        <authorList>
            <person name="Lu H."/>
            <person name="Cai Z."/>
        </authorList>
    </citation>
    <scope>NUCLEOTIDE SEQUENCE</scope>
    <source>
        <strain evidence="2">JCM 30855</strain>
    </source>
</reference>
<dbReference type="CDD" id="cd24049">
    <property type="entry name" value="ASKHA_NBD_PilM"/>
    <property type="match status" value="1"/>
</dbReference>
<protein>
    <submittedName>
        <fullName evidence="2">Type IV pilus assembly protein PilM</fullName>
    </submittedName>
</protein>
<dbReference type="GO" id="GO:0051301">
    <property type="term" value="P:cell division"/>
    <property type="evidence" value="ECO:0007669"/>
    <property type="project" value="InterPro"/>
</dbReference>
<dbReference type="Gene3D" id="3.30.1490.300">
    <property type="match status" value="1"/>
</dbReference>
<proteinExistence type="predicted"/>
<sequence>MLGLDIGTRSVKAVLLSNSGGQIQIIGYACEPIQGNAFAEREIKDFDAVSAAIRKAKMSVKSKCKTAAVAVSGSTVITKVVFMDPGQTDFEMESQIEVEADSLIPYPLDEVYLDFEEVGESKTHVGKVDVLLSAAHKDMIDGRVTLLRELELEPKVVDVDGYALGTALLNYADQPEEGAPLCCINLGASQLIVTVVQQDRVIYSKEHGFGMDNLVRDLSLVLGMDPFEVSKQLVAGELPEGWREQSLPVFVANLQQQLNRALQMYVSSTNRDRPARILISGGGANLPGLAQELEKEMSLKVDVFNPLCHMKIRDNLDADALMKLAPQLAIAVGLADRSFSPWHI</sequence>
<organism evidence="2 3">
    <name type="scientific">Bowmanella dokdonensis</name>
    <dbReference type="NCBI Taxonomy" id="751969"/>
    <lineage>
        <taxon>Bacteria</taxon>
        <taxon>Pseudomonadati</taxon>
        <taxon>Pseudomonadota</taxon>
        <taxon>Gammaproteobacteria</taxon>
        <taxon>Alteromonadales</taxon>
        <taxon>Alteromonadaceae</taxon>
        <taxon>Bowmanella</taxon>
    </lineage>
</organism>
<dbReference type="SMART" id="SM00842">
    <property type="entry name" value="FtsA"/>
    <property type="match status" value="1"/>
</dbReference>
<dbReference type="Gene3D" id="3.30.420.40">
    <property type="match status" value="2"/>
</dbReference>
<dbReference type="AlphaFoldDB" id="A0A939IMH5"/>
<evidence type="ECO:0000313" key="2">
    <source>
        <dbReference type="EMBL" id="MBN7823800.1"/>
    </source>
</evidence>
<dbReference type="Pfam" id="PF11104">
    <property type="entry name" value="PilM_2"/>
    <property type="match status" value="1"/>
</dbReference>
<dbReference type="NCBIfam" id="TIGR01175">
    <property type="entry name" value="pilM"/>
    <property type="match status" value="1"/>
</dbReference>
<dbReference type="PANTHER" id="PTHR32432">
    <property type="entry name" value="CELL DIVISION PROTEIN FTSA-RELATED"/>
    <property type="match status" value="1"/>
</dbReference>
<dbReference type="InterPro" id="IPR003494">
    <property type="entry name" value="SHS2_FtsA"/>
</dbReference>
<keyword evidence="3" id="KW-1185">Reference proteome</keyword>
<accession>A0A939IMH5</accession>
<feature type="domain" description="SHS2" evidence="1">
    <location>
        <begin position="1"/>
        <end position="168"/>
    </location>
</feature>
<dbReference type="PIRSF" id="PIRSF019169">
    <property type="entry name" value="PilM"/>
    <property type="match status" value="1"/>
</dbReference>
<dbReference type="Proteomes" id="UP000664654">
    <property type="component" value="Unassembled WGS sequence"/>
</dbReference>